<comment type="caution">
    <text evidence="2">The sequence shown here is derived from an EMBL/GenBank/DDBJ whole genome shotgun (WGS) entry which is preliminary data.</text>
</comment>
<evidence type="ECO:0000313" key="2">
    <source>
        <dbReference type="EMBL" id="KAK7277142.1"/>
    </source>
</evidence>
<feature type="region of interest" description="Disordered" evidence="1">
    <location>
        <begin position="36"/>
        <end position="65"/>
    </location>
</feature>
<evidence type="ECO:0000313" key="3">
    <source>
        <dbReference type="Proteomes" id="UP001372338"/>
    </source>
</evidence>
<organism evidence="2 3">
    <name type="scientific">Crotalaria pallida</name>
    <name type="common">Smooth rattlebox</name>
    <name type="synonym">Crotalaria striata</name>
    <dbReference type="NCBI Taxonomy" id="3830"/>
    <lineage>
        <taxon>Eukaryota</taxon>
        <taxon>Viridiplantae</taxon>
        <taxon>Streptophyta</taxon>
        <taxon>Embryophyta</taxon>
        <taxon>Tracheophyta</taxon>
        <taxon>Spermatophyta</taxon>
        <taxon>Magnoliopsida</taxon>
        <taxon>eudicotyledons</taxon>
        <taxon>Gunneridae</taxon>
        <taxon>Pentapetalae</taxon>
        <taxon>rosids</taxon>
        <taxon>fabids</taxon>
        <taxon>Fabales</taxon>
        <taxon>Fabaceae</taxon>
        <taxon>Papilionoideae</taxon>
        <taxon>50 kb inversion clade</taxon>
        <taxon>genistoids sensu lato</taxon>
        <taxon>core genistoids</taxon>
        <taxon>Crotalarieae</taxon>
        <taxon>Crotalaria</taxon>
    </lineage>
</organism>
<protein>
    <submittedName>
        <fullName evidence="2">Uncharacterized protein</fullName>
    </submittedName>
</protein>
<feature type="compositionally biased region" description="Gly residues" evidence="1">
    <location>
        <begin position="88"/>
        <end position="100"/>
    </location>
</feature>
<feature type="region of interest" description="Disordered" evidence="1">
    <location>
        <begin position="81"/>
        <end position="101"/>
    </location>
</feature>
<gene>
    <name evidence="2" type="ORF">RIF29_18293</name>
</gene>
<proteinExistence type="predicted"/>
<name>A0AAN9FIN9_CROPI</name>
<sequence>MDESGRHMSPSQLSQFFEDESFNLYTPNNHGDGGLNAWLFPQDIPPTSSSVEHTQNRPRGRPPGSTVVVTATVFKKPKIYTVGSNQNGEGGAGAVLGGGASANAGEGDYIPIACGGGHES</sequence>
<dbReference type="Proteomes" id="UP001372338">
    <property type="component" value="Unassembled WGS sequence"/>
</dbReference>
<accession>A0AAN9FIN9</accession>
<dbReference type="EMBL" id="JAYWIO010000003">
    <property type="protein sequence ID" value="KAK7277142.1"/>
    <property type="molecule type" value="Genomic_DNA"/>
</dbReference>
<keyword evidence="3" id="KW-1185">Reference proteome</keyword>
<reference evidence="2 3" key="1">
    <citation type="submission" date="2024-01" db="EMBL/GenBank/DDBJ databases">
        <title>The genomes of 5 underutilized Papilionoideae crops provide insights into root nodulation and disease resistanc.</title>
        <authorList>
            <person name="Yuan L."/>
        </authorList>
    </citation>
    <scope>NUCLEOTIDE SEQUENCE [LARGE SCALE GENOMIC DNA]</scope>
    <source>
        <strain evidence="2">ZHUSHIDOU_FW_LH</strain>
        <tissue evidence="2">Leaf</tissue>
    </source>
</reference>
<evidence type="ECO:0000256" key="1">
    <source>
        <dbReference type="SAM" id="MobiDB-lite"/>
    </source>
</evidence>
<dbReference type="AlphaFoldDB" id="A0AAN9FIN9"/>